<keyword evidence="1" id="KW-0175">Coiled coil</keyword>
<accession>A0A1F8DQ74</accession>
<name>A0A1F8DQ74_9BACT</name>
<dbReference type="AlphaFoldDB" id="A0A1F8DQ74"/>
<organism evidence="2 3">
    <name type="scientific">Candidatus Wolfebacteria bacterium RIFCSPLOWO2_01_FULL_45_19</name>
    <dbReference type="NCBI Taxonomy" id="1802557"/>
    <lineage>
        <taxon>Bacteria</taxon>
        <taxon>Candidatus Wolfeibacteriota</taxon>
    </lineage>
</organism>
<proteinExistence type="predicted"/>
<sequence length="225" mass="26289">MYLTFVLSFALLAQGPSAIVDDRKQETELRQQEIRQQMEGRRQEVELRRQETRQQAEEIRVQKAEEVRQHREELRQQATDRLDERRAQAVERLSQRVNFINDKLTDGYFHRLDSFVNVLDKMVLRADRMTEERGLDVSSARLKIDAAYAAVNTARERVLEQKTKIYVVSLENVEAVGQAMSSAIRELRADHNRLRDETIMPLRERLKSVLEELKNAIVAAENNSL</sequence>
<gene>
    <name evidence="2" type="ORF">A3A20_03140</name>
</gene>
<evidence type="ECO:0000313" key="3">
    <source>
        <dbReference type="Proteomes" id="UP000178946"/>
    </source>
</evidence>
<comment type="caution">
    <text evidence="2">The sequence shown here is derived from an EMBL/GenBank/DDBJ whole genome shotgun (WGS) entry which is preliminary data.</text>
</comment>
<evidence type="ECO:0000256" key="1">
    <source>
        <dbReference type="SAM" id="Coils"/>
    </source>
</evidence>
<dbReference type="Proteomes" id="UP000178946">
    <property type="component" value="Unassembled WGS sequence"/>
</dbReference>
<dbReference type="EMBL" id="MGIR01000008">
    <property type="protein sequence ID" value="OGM90781.1"/>
    <property type="molecule type" value="Genomic_DNA"/>
</dbReference>
<reference evidence="2 3" key="1">
    <citation type="journal article" date="2016" name="Nat. Commun.">
        <title>Thousands of microbial genomes shed light on interconnected biogeochemical processes in an aquifer system.</title>
        <authorList>
            <person name="Anantharaman K."/>
            <person name="Brown C.T."/>
            <person name="Hug L.A."/>
            <person name="Sharon I."/>
            <person name="Castelle C.J."/>
            <person name="Probst A.J."/>
            <person name="Thomas B.C."/>
            <person name="Singh A."/>
            <person name="Wilkins M.J."/>
            <person name="Karaoz U."/>
            <person name="Brodie E.L."/>
            <person name="Williams K.H."/>
            <person name="Hubbard S.S."/>
            <person name="Banfield J.F."/>
        </authorList>
    </citation>
    <scope>NUCLEOTIDE SEQUENCE [LARGE SCALE GENOMIC DNA]</scope>
</reference>
<protein>
    <submittedName>
        <fullName evidence="2">Uncharacterized protein</fullName>
    </submittedName>
</protein>
<feature type="coiled-coil region" evidence="1">
    <location>
        <begin position="35"/>
        <end position="73"/>
    </location>
</feature>
<dbReference type="STRING" id="1802557.A3A20_03140"/>
<evidence type="ECO:0000313" key="2">
    <source>
        <dbReference type="EMBL" id="OGM90781.1"/>
    </source>
</evidence>